<keyword evidence="4" id="KW-1185">Reference proteome</keyword>
<accession>A0A7U3Q0R7</accession>
<feature type="compositionally biased region" description="Acidic residues" evidence="1">
    <location>
        <begin position="291"/>
        <end position="307"/>
    </location>
</feature>
<reference evidence="3 4" key="1">
    <citation type="journal article" date="2018" name="PLoS Genet.">
        <title>Repeat elements organise 3D genome structure and mediate transcription in the filamentous fungus Epichloe festucae.</title>
        <authorList>
            <person name="Winter D.J."/>
            <person name="Ganley A.R.D."/>
            <person name="Young C.A."/>
            <person name="Liachko I."/>
            <person name="Schardl C.L."/>
            <person name="Dupont P.Y."/>
            <person name="Berry D."/>
            <person name="Ram A."/>
            <person name="Scott B."/>
            <person name="Cox M.P."/>
        </authorList>
    </citation>
    <scope>NUCLEOTIDE SEQUENCE [LARGE SCALE GENOMIC DNA]</scope>
    <source>
        <strain evidence="3 4">Fl1</strain>
    </source>
</reference>
<dbReference type="InterPro" id="IPR036420">
    <property type="entry name" value="BRCT_dom_sf"/>
</dbReference>
<dbReference type="Proteomes" id="UP000594364">
    <property type="component" value="Chromosome 5"/>
</dbReference>
<protein>
    <recommendedName>
        <fullName evidence="2">BRCT domain-containing protein</fullName>
    </recommendedName>
</protein>
<dbReference type="SUPFAM" id="SSF52113">
    <property type="entry name" value="BRCT domain"/>
    <property type="match status" value="1"/>
</dbReference>
<evidence type="ECO:0000313" key="4">
    <source>
        <dbReference type="Proteomes" id="UP000594364"/>
    </source>
</evidence>
<sequence>MASQKFKHKVIAIAGPPPDGLTIDKLKHWTEIHKGRFAHELDEHVTHLLCTKEQFKQRVPRVREGLKRKRLKIVDFDWFELSAGPGRVEKVAKYCHRHMLKKQEATRRERERIERGKFLAERFVNTNLYRVHYDDYNFRYQVSLVRENYLESGHRERHVLYLFESIARPPLFLFAAEYFRRNGDAQPAYFRQSDCSGLFDDEFGHFRRFFRAKTGIRWEDRVVLHGTMPASFFAYTPPNRGKPVGRNGLFSATMSRELNAALRGLPALAVGEQLGRDDEEVGTEAVGDAMLQEEGDYDKDDDKDDGVDWSLINAKDASDLESGGVEMEWSDSEDQDDLEILGDSPNTSSSDEEGKMGLCFELPSDDDDDKGVRMGDMAALDED</sequence>
<feature type="domain" description="BRCT" evidence="2">
    <location>
        <begin position="1"/>
        <end position="79"/>
    </location>
</feature>
<organism evidence="3 4">
    <name type="scientific">Epichloe festucae (strain Fl1)</name>
    <dbReference type="NCBI Taxonomy" id="877507"/>
    <lineage>
        <taxon>Eukaryota</taxon>
        <taxon>Fungi</taxon>
        <taxon>Dikarya</taxon>
        <taxon>Ascomycota</taxon>
        <taxon>Pezizomycotina</taxon>
        <taxon>Sordariomycetes</taxon>
        <taxon>Hypocreomycetidae</taxon>
        <taxon>Hypocreales</taxon>
        <taxon>Clavicipitaceae</taxon>
        <taxon>Epichloe</taxon>
    </lineage>
</organism>
<evidence type="ECO:0000313" key="3">
    <source>
        <dbReference type="EMBL" id="QPH12535.1"/>
    </source>
</evidence>
<dbReference type="EMBL" id="CP031389">
    <property type="protein sequence ID" value="QPH12535.1"/>
    <property type="molecule type" value="Genomic_DNA"/>
</dbReference>
<dbReference type="OrthoDB" id="342264at2759"/>
<evidence type="ECO:0000259" key="2">
    <source>
        <dbReference type="PROSITE" id="PS50172"/>
    </source>
</evidence>
<gene>
    <name evidence="3" type="ORF">C2857_004737</name>
</gene>
<evidence type="ECO:0000256" key="1">
    <source>
        <dbReference type="SAM" id="MobiDB-lite"/>
    </source>
</evidence>
<dbReference type="InterPro" id="IPR001357">
    <property type="entry name" value="BRCT_dom"/>
</dbReference>
<dbReference type="Gene3D" id="3.40.50.10190">
    <property type="entry name" value="BRCT domain"/>
    <property type="match status" value="1"/>
</dbReference>
<feature type="region of interest" description="Disordered" evidence="1">
    <location>
        <begin position="275"/>
        <end position="383"/>
    </location>
</feature>
<dbReference type="AlphaFoldDB" id="A0A7U3Q0R7"/>
<feature type="compositionally biased region" description="Acidic residues" evidence="1">
    <location>
        <begin position="328"/>
        <end position="340"/>
    </location>
</feature>
<dbReference type="PROSITE" id="PS50172">
    <property type="entry name" value="BRCT"/>
    <property type="match status" value="1"/>
</dbReference>
<name>A0A7U3Q0R7_EPIFF</name>
<proteinExistence type="predicted"/>